<dbReference type="Proteomes" id="UP000036834">
    <property type="component" value="Unassembled WGS sequence"/>
</dbReference>
<proteinExistence type="predicted"/>
<dbReference type="STRING" id="54915.ADS79_13980"/>
<sequence>MVLVAASILNKKVSIVQGKQLSDFKSIDEYLLHTYGEKKLAQSLVNCEPTFLDVIGYTLDKRGFETVEANSYELEEIEVMMVGTLENVEEDSYC</sequence>
<protein>
    <submittedName>
        <fullName evidence="1">Uncharacterized protein</fullName>
    </submittedName>
</protein>
<evidence type="ECO:0000313" key="2">
    <source>
        <dbReference type="Proteomes" id="UP000036834"/>
    </source>
</evidence>
<name>A0A0K9YW83_9BACL</name>
<dbReference type="PATRIC" id="fig|54915.3.peg.1807"/>
<comment type="caution">
    <text evidence="1">The sequence shown here is derived from an EMBL/GenBank/DDBJ whole genome shotgun (WGS) entry which is preliminary data.</text>
</comment>
<evidence type="ECO:0000313" key="1">
    <source>
        <dbReference type="EMBL" id="KNB72931.1"/>
    </source>
</evidence>
<gene>
    <name evidence="1" type="ORF">ADS79_13980</name>
</gene>
<reference evidence="2" key="1">
    <citation type="submission" date="2015-07" db="EMBL/GenBank/DDBJ databases">
        <title>Genome sequencing project for genomic taxonomy and phylogenomics of Bacillus-like bacteria.</title>
        <authorList>
            <person name="Liu B."/>
            <person name="Wang J."/>
            <person name="Zhu Y."/>
            <person name="Liu G."/>
            <person name="Chen Q."/>
            <person name="Chen Z."/>
            <person name="Lan J."/>
            <person name="Che J."/>
            <person name="Ge C."/>
            <person name="Shi H."/>
            <person name="Pan Z."/>
            <person name="Liu X."/>
        </authorList>
    </citation>
    <scope>NUCLEOTIDE SEQUENCE [LARGE SCALE GENOMIC DNA]</scope>
    <source>
        <strain evidence="2">DSM 9887</strain>
    </source>
</reference>
<accession>A0A0K9YW83</accession>
<dbReference type="EMBL" id="LGIQ01000007">
    <property type="protein sequence ID" value="KNB72931.1"/>
    <property type="molecule type" value="Genomic_DNA"/>
</dbReference>
<organism evidence="1 2">
    <name type="scientific">Brevibacillus reuszeri</name>
    <dbReference type="NCBI Taxonomy" id="54915"/>
    <lineage>
        <taxon>Bacteria</taxon>
        <taxon>Bacillati</taxon>
        <taxon>Bacillota</taxon>
        <taxon>Bacilli</taxon>
        <taxon>Bacillales</taxon>
        <taxon>Paenibacillaceae</taxon>
        <taxon>Brevibacillus</taxon>
    </lineage>
</organism>
<dbReference type="AlphaFoldDB" id="A0A0K9YW83"/>